<dbReference type="NCBIfam" id="TIGR01643">
    <property type="entry name" value="YD_repeat_2x"/>
    <property type="match status" value="11"/>
</dbReference>
<dbReference type="RefSeq" id="WP_184814876.1">
    <property type="nucleotide sequence ID" value="NZ_JACHJQ010000008.1"/>
</dbReference>
<dbReference type="CDD" id="cd00110">
    <property type="entry name" value="LamG"/>
    <property type="match status" value="1"/>
</dbReference>
<proteinExistence type="predicted"/>
<evidence type="ECO:0000259" key="3">
    <source>
        <dbReference type="PROSITE" id="PS50025"/>
    </source>
</evidence>
<dbReference type="InterPro" id="IPR030934">
    <property type="entry name" value="Intein_C"/>
</dbReference>
<comment type="caution">
    <text evidence="4">The sequence shown here is derived from an EMBL/GenBank/DDBJ whole genome shotgun (WGS) entry which is preliminary data.</text>
</comment>
<dbReference type="PANTHER" id="PTHR32305:SF15">
    <property type="entry name" value="PROTEIN RHSA-RELATED"/>
    <property type="match status" value="1"/>
</dbReference>
<feature type="compositionally biased region" description="Basic and acidic residues" evidence="2">
    <location>
        <begin position="1396"/>
        <end position="1408"/>
    </location>
</feature>
<protein>
    <submittedName>
        <fullName evidence="4">RHS repeat-associated protein</fullName>
    </submittedName>
</protein>
<dbReference type="EMBL" id="JACHJQ010000008">
    <property type="protein sequence ID" value="MBB4910847.1"/>
    <property type="molecule type" value="Genomic_DNA"/>
</dbReference>
<dbReference type="InterPro" id="IPR031325">
    <property type="entry name" value="RHS_repeat"/>
</dbReference>
<evidence type="ECO:0000313" key="4">
    <source>
        <dbReference type="EMBL" id="MBB4910847.1"/>
    </source>
</evidence>
<dbReference type="Gene3D" id="2.170.16.10">
    <property type="entry name" value="Hedgehog/Intein (Hint) domain"/>
    <property type="match status" value="1"/>
</dbReference>
<dbReference type="PANTHER" id="PTHR32305">
    <property type="match status" value="1"/>
</dbReference>
<dbReference type="GO" id="GO:0016539">
    <property type="term" value="P:intein-mediated protein splicing"/>
    <property type="evidence" value="ECO:0007669"/>
    <property type="project" value="InterPro"/>
</dbReference>
<evidence type="ECO:0000256" key="2">
    <source>
        <dbReference type="SAM" id="MobiDB-lite"/>
    </source>
</evidence>
<dbReference type="SUPFAM" id="SSF51294">
    <property type="entry name" value="Hedgehog/intein (Hint) domain"/>
    <property type="match status" value="1"/>
</dbReference>
<dbReference type="Proteomes" id="UP000520767">
    <property type="component" value="Unassembled WGS sequence"/>
</dbReference>
<dbReference type="Gene3D" id="2.180.10.10">
    <property type="entry name" value="RHS repeat-associated core"/>
    <property type="match status" value="4"/>
</dbReference>
<dbReference type="PROSITE" id="PS50818">
    <property type="entry name" value="INTEIN_C_TER"/>
    <property type="match status" value="1"/>
</dbReference>
<dbReference type="NCBIfam" id="TIGR03696">
    <property type="entry name" value="Rhs_assc_core"/>
    <property type="match status" value="1"/>
</dbReference>
<dbReference type="InterPro" id="IPR006141">
    <property type="entry name" value="Intein_N"/>
</dbReference>
<keyword evidence="1" id="KW-0677">Repeat</keyword>
<dbReference type="InterPro" id="IPR056823">
    <property type="entry name" value="TEN-like_YD-shell"/>
</dbReference>
<accession>A0A7W7QBZ9</accession>
<dbReference type="InterPro" id="IPR050708">
    <property type="entry name" value="T6SS_VgrG/RHS"/>
</dbReference>
<gene>
    <name evidence="4" type="ORF">FHR82_007106</name>
</gene>
<evidence type="ECO:0000256" key="1">
    <source>
        <dbReference type="ARBA" id="ARBA00022737"/>
    </source>
</evidence>
<dbReference type="Pfam" id="PF20148">
    <property type="entry name" value="DUF6531"/>
    <property type="match status" value="1"/>
</dbReference>
<dbReference type="SUPFAM" id="SSF49899">
    <property type="entry name" value="Concanavalin A-like lectins/glucanases"/>
    <property type="match status" value="1"/>
</dbReference>
<keyword evidence="5" id="KW-1185">Reference proteome</keyword>
<feature type="region of interest" description="Disordered" evidence="2">
    <location>
        <begin position="1389"/>
        <end position="1415"/>
    </location>
</feature>
<reference evidence="4 5" key="1">
    <citation type="submission" date="2020-08" db="EMBL/GenBank/DDBJ databases">
        <title>Genomic Encyclopedia of Type Strains, Phase III (KMG-III): the genomes of soil and plant-associated and newly described type strains.</title>
        <authorList>
            <person name="Whitman W."/>
        </authorList>
    </citation>
    <scope>NUCLEOTIDE SEQUENCE [LARGE SCALE GENOMIC DNA]</scope>
    <source>
        <strain evidence="4 5">CECT 8960</strain>
    </source>
</reference>
<dbReference type="InterPro" id="IPR003587">
    <property type="entry name" value="Hint_dom_N"/>
</dbReference>
<dbReference type="Pfam" id="PF25023">
    <property type="entry name" value="TEN_YD-shell"/>
    <property type="match status" value="2"/>
</dbReference>
<dbReference type="InterPro" id="IPR006530">
    <property type="entry name" value="YD"/>
</dbReference>
<name>A0A7W7QBZ9_9PSEU</name>
<dbReference type="CDD" id="cd00081">
    <property type="entry name" value="Hint"/>
    <property type="match status" value="1"/>
</dbReference>
<dbReference type="InterPro" id="IPR045351">
    <property type="entry name" value="DUF6531"/>
</dbReference>
<dbReference type="InterPro" id="IPR036844">
    <property type="entry name" value="Hint_dom_sf"/>
</dbReference>
<dbReference type="InterPro" id="IPR013320">
    <property type="entry name" value="ConA-like_dom_sf"/>
</dbReference>
<dbReference type="NCBIfam" id="TIGR01443">
    <property type="entry name" value="intein_Cterm"/>
    <property type="match status" value="1"/>
</dbReference>
<feature type="region of interest" description="Disordered" evidence="2">
    <location>
        <begin position="110"/>
        <end position="135"/>
    </location>
</feature>
<feature type="compositionally biased region" description="Basic and acidic residues" evidence="2">
    <location>
        <begin position="110"/>
        <end position="123"/>
    </location>
</feature>
<dbReference type="Gene3D" id="2.60.120.200">
    <property type="match status" value="1"/>
</dbReference>
<dbReference type="Pfam" id="PF05593">
    <property type="entry name" value="RHS_repeat"/>
    <property type="match status" value="5"/>
</dbReference>
<organism evidence="4 5">
    <name type="scientific">Actinophytocola algeriensis</name>
    <dbReference type="NCBI Taxonomy" id="1768010"/>
    <lineage>
        <taxon>Bacteria</taxon>
        <taxon>Bacillati</taxon>
        <taxon>Actinomycetota</taxon>
        <taxon>Actinomycetes</taxon>
        <taxon>Pseudonocardiales</taxon>
        <taxon>Pseudonocardiaceae</taxon>
    </lineage>
</organism>
<dbReference type="PROSITE" id="PS50025">
    <property type="entry name" value="LAM_G_DOMAIN"/>
    <property type="match status" value="1"/>
</dbReference>
<evidence type="ECO:0000313" key="5">
    <source>
        <dbReference type="Proteomes" id="UP000520767"/>
    </source>
</evidence>
<feature type="domain" description="Laminin G" evidence="3">
    <location>
        <begin position="1014"/>
        <end position="1199"/>
    </location>
</feature>
<dbReference type="InterPro" id="IPR001791">
    <property type="entry name" value="Laminin_G"/>
</dbReference>
<dbReference type="Pfam" id="PF07591">
    <property type="entry name" value="PT-HINT"/>
    <property type="match status" value="1"/>
</dbReference>
<feature type="compositionally biased region" description="Polar residues" evidence="2">
    <location>
        <begin position="126"/>
        <end position="135"/>
    </location>
</feature>
<dbReference type="Pfam" id="PF13385">
    <property type="entry name" value="Laminin_G_3"/>
    <property type="match status" value="1"/>
</dbReference>
<dbReference type="InterPro" id="IPR022385">
    <property type="entry name" value="Rhs_assc_core"/>
</dbReference>
<dbReference type="NCBIfam" id="NF033679">
    <property type="entry name" value="DNRLRE_dom"/>
    <property type="match status" value="1"/>
</dbReference>
<dbReference type="SMART" id="SM00306">
    <property type="entry name" value="HintN"/>
    <property type="match status" value="1"/>
</dbReference>
<dbReference type="PROSITE" id="PS50817">
    <property type="entry name" value="INTEIN_N_TER"/>
    <property type="match status" value="1"/>
</dbReference>
<sequence length="3215" mass="338787">MSSSLLSRRRRARAVRAVSLAVAVALVAGLVGDVARDPLPDGVAGYRYFDAPGQRWGSAGGQAHIEPGEENRVVPRSYRSRYPSTLTTDDHRNRATVETGPVHRTGFDRATSRERADRRDAHQRTYRNTDGTETTEFSATPMHYRDAEGDWQPIDTGLRSTGDGWRNDTNVAAIGFAATGDADALTTMSFGDHELAYGLDGARPAPGTVDGSTVTYPGIHPGVDLELAARPGGIKETLVLHDRSAPRTFRFPLRTDLTPALEDGQLVLSDRDGATQAVIPPGNMVDAGAALSTAVTYKLDGTTLVVTLDDAWLADPARAFPVRVDPTVSLPVASGTADASMYVRGATSTGGGSELQAGNVEGASTASYLKFGGLTENLRFHTIYGAQLQLVNYYAQTCAARPVTVHPVTGSWTPTGSYSYPGPAVGAAMASRSFSHGYFAQGQSQSACPTAAELFDLGDAGTRLVQGWVNGTTANNGISLRGNVSDASSGKRFVGTAAGANRPTLWVTHSPYNAAYAIPDPVPDPPVLQNQNGKVKVTVTNRGAEAWAPGSYYLSYRAYNRRTGASVGQFRAADLAATVARGGRVTLTATIKALPPGQYFLDFTMVRTGGIVFTDHQVAPARIVLEITDLPPVVQELYPPNGYQAPTLNPLLWGRALDLDAPAGSALSYKFEVCDRNAAGDPVSCTTSGYQASQAWAPPGGRLLWGKGYLWRVFVKDGANEVASPYSTVFAEVPQPDITSRVAGAAQAAQEREYDPQTGNLSTVAVDATVATVGPELNVIRTYNSLDPRRDGAFGAGWTTRYDMRLAADDDGSGNVVVSYPDGQAVRFGRNADGTYTTPSTRSAALSLASGVWTLADRAGVVYQFDTGGRLMKITDAAKRAVVLTYGTGGKLAKAQVSNSQSNTAGRALRFTWTGNHVTTVTTDLGTAWTYTYSGDVLTKVCAPGDTCTTYDHTPGSHYRSAVLDSKPESYWRLGEADGTSAGSEIAVNLGADAATYTGVTLGAAGALAGGGGTAATFNGTSSRLDLPKGVVKKTRDGAVELWFKANPTGTGGPLLGYQDKAFGTTPARGVPVLYVGMDGKLRGQFGTATIAPMTSPLAVNDGGWHHVVLSAMGTTQTLYLDGTRIGQTTATLDHTQLTVNQLGAATATTPGSWPAWGTAATRFFNGAIDEVAIYSRPLGPAAVTAHHRYGATAADQLSKVTLPSGSVAVQATYDVLADRVASYTDRDGGTWKVGAPIVSGGADQLLRTVQVNDPSGRPNLYEYDAVTGQLLRSGLPLGLELREEDRPGYPAPPPPEEVEECSVPDPGDPEFCTVVPGGSGGPVFVEHPLEGMAIRTYEYNDVGALVTVTNENGDAVRMTYDARGNVVTRTTCRRAGSCQTSYTTYPATVTNPFDPRNEQPTETRDARSASATDTTYRTSYTYTAHGDLATQTEPDGAIVRHTYSTGAEPAVGGGVIPPGMLLTTTDPRGKVTRQQYYANGDLAQTTEPSGLVTKYTYDVLGRQVSETEVSDTYPAGVTTTNAYDALSRPTVVTGPVVTDAITGTRHQQETVTTYDVDGNPVKVEDRDKLGGDTTRTTTTEYDDAGRPIRVVDAEGNETTSTYDRFGNVVSTVDAEGNRYDYAYTARQALAEVRLRAYRGDDQGGLVGDHLVLESYSYDFAGRRASATDAMGRRVEYQYYGDDRLWKVVLKDFRDPDGTKRDYVLEDNTYDNAGNPVKKVTGNGTMTLTQTFDRGGDLVTTVEDPAGLARTTNYTYDQAGNVLRVRRTGTPSNVPWPVPATAEVVDYVYDDAGNAIRETISTGTESLATTSTYDRRGLQLSTTDPRGNVAGADPAAYTTNFAYDETEQLIRDTGAPVSAETGGQAQAQTVRPTATYGYNTFGDQTAVRDEVGNVRTWTYDRLGRPVTEAEPAYRAPGAADPVTPTTRTRYDRLGNVTEVTDPRGNSVRYDHDQLGRLVTLDEPATSDDTRALTRYTYTRTGQPLSTTDPTGARIQATYDDLDRPVTTTQVERRPLPNNLTTTTVYDDSGNVVRVVSPTGATVRSTYDTLGQPTRVTDPAGVSTQYGHDHTGRLVRQADHIGRTTQTVYDTAGRPVTYNEIAPDGTAKQTRRATYDPAGNLVAATDGLGTTTTYTYDAGDQLVRQVEPVTATSSITTTFGYDAAGRRTRLTNGLGNSFLYSYNTLGLPETMTEPATTAHPNLADRSWTIGYDPGGNPVSATAPGGVTRAATFDAAGRLTKETGAGAETATATRVLGYDLADRITSVSAPGGTNTYAYDDRGNLLTARGPGGSADYTFDPDGNVLSRKDAAGDATFTYAGGRLATVADGLTGTVQSYGYDSAGLLSTMDFGAGRVRTFTYDELARNTSDTLKNAAGTVVSSVAYRYNANDQITGKTTTGTAGAGEHTYGYDLAGRLTSWTGPKGTVAYEWDAAGNRTRTAGKTATYDQRNRLLADGDYTYTYTARGTRATRTSSGLTENFAFDAFDRMTGALGQTYTYDGLNRLTSKGGSTFTYAGLSDEVVADGVEKFARGPEDDLLAVADNAGTATLALADEHGDVVGGFSPGDTALTGLSDSTAYDPFGQVTDRAGDTGNLGYQGDWTDEGTGQVNMGARWYDPKTGAFTARDTVDHPGGDAVLANRYTYGNADPVNVTDPDGNWGCGWCKKVANKVSNAVSSVVSSVSSAVSTVSSGISWFAKQAWSAVTWTASKVASGAKWVAKKAKSAVKWVGKKVSSGLKSVGRSLSKGTKWLAKGTKKFYSYSKKKASQAVNWTARKAEQARKAAVAKAKKVTKAAQKAAAFVAKNSPVKALMAAAKPVLSASKKLVSAAAHLPAKVVTATRDVVADTVKNATAVYQKAVDVAGAVVENVSKAVDAAADLAQAAAPYLKAALKVAADMSGVTDLVKCVTKGDLEACAWTAATIGGYLLGGAGGGAVRAARVASLAAKHGDDVADAARVGRRLTDNVDDVASCAFAVGSANSFTGGTRVRMADGTTKRIDDVEVGDLVLATDPTTGRGGPRAVTAVIEGTGLKDLVEIGIDGAEIVATQGHPVWSATRGHWVGAGDLAPGDRLGAAPVTGTREWAEHHTVYNLTVDELHTYFVVAGDSDLLVHNEDPCNRAGAGMPKKSVEEVTAKKSVTAARVQALVAVAKGAPPAVGQVTPTLGGIDSIILGTAAVVDVGVRLGVKAARGTAKGVVAGAKKVRNLFGRDTPRELPPGS</sequence>